<keyword evidence="3" id="KW-1185">Reference proteome</keyword>
<dbReference type="Gene3D" id="2.60.120.10">
    <property type="entry name" value="Jelly Rolls"/>
    <property type="match status" value="1"/>
</dbReference>
<evidence type="ECO:0000313" key="3">
    <source>
        <dbReference type="Proteomes" id="UP001209317"/>
    </source>
</evidence>
<evidence type="ECO:0000313" key="2">
    <source>
        <dbReference type="EMBL" id="MCU7693787.1"/>
    </source>
</evidence>
<dbReference type="InterPro" id="IPR000595">
    <property type="entry name" value="cNMP-bd_dom"/>
</dbReference>
<feature type="domain" description="Cyclic nucleotide-binding" evidence="1">
    <location>
        <begin position="18"/>
        <end position="118"/>
    </location>
</feature>
<sequence length="198" mass="23023">MPTPYQQLFDVISRDVQLADDDKNEIAQRFLPKEYKKNVCLLRAGEVAKEVYFVLEGAIHQYYIDEAGNEKSCAFVFENEFTTDLESFSNKSISPSYLTTLKATNCLVITCNELQELIKNVASVHEFFRILVERIAAISFRRTKSLLSLSPEQRFNELMQETPEIFQKLPQRLIAQYIGMAPESLSRMKRRMYEQQKS</sequence>
<dbReference type="InterPro" id="IPR018490">
    <property type="entry name" value="cNMP-bd_dom_sf"/>
</dbReference>
<dbReference type="AlphaFoldDB" id="A0AAE3IKB7"/>
<dbReference type="EMBL" id="JAOTPL010000004">
    <property type="protein sequence ID" value="MCU7693787.1"/>
    <property type="molecule type" value="Genomic_DNA"/>
</dbReference>
<dbReference type="Proteomes" id="UP001209317">
    <property type="component" value="Unassembled WGS sequence"/>
</dbReference>
<reference evidence="2" key="1">
    <citation type="submission" date="2022-10" db="EMBL/GenBank/DDBJ databases">
        <authorList>
            <person name="Kim H.S."/>
            <person name="Kim J.-S."/>
            <person name="Suh M.K."/>
            <person name="Eom M.K."/>
            <person name="Lee J.-S."/>
        </authorList>
    </citation>
    <scope>NUCLEOTIDE SEQUENCE</scope>
    <source>
        <strain evidence="2">LIP-5</strain>
    </source>
</reference>
<gene>
    <name evidence="2" type="ORF">OD355_04565</name>
</gene>
<accession>A0AAE3IKB7</accession>
<dbReference type="PROSITE" id="PS50042">
    <property type="entry name" value="CNMP_BINDING_3"/>
    <property type="match status" value="1"/>
</dbReference>
<evidence type="ECO:0000259" key="1">
    <source>
        <dbReference type="PROSITE" id="PS50042"/>
    </source>
</evidence>
<protein>
    <submittedName>
        <fullName evidence="2">Crp/Fnr family transcriptional regulator</fullName>
    </submittedName>
</protein>
<dbReference type="Pfam" id="PF00027">
    <property type="entry name" value="cNMP_binding"/>
    <property type="match status" value="1"/>
</dbReference>
<organism evidence="2 3">
    <name type="scientific">Haoranjiania flava</name>
    <dbReference type="NCBI Taxonomy" id="1856322"/>
    <lineage>
        <taxon>Bacteria</taxon>
        <taxon>Pseudomonadati</taxon>
        <taxon>Bacteroidota</taxon>
        <taxon>Chitinophagia</taxon>
        <taxon>Chitinophagales</taxon>
        <taxon>Chitinophagaceae</taxon>
        <taxon>Haoranjiania</taxon>
    </lineage>
</organism>
<dbReference type="CDD" id="cd00038">
    <property type="entry name" value="CAP_ED"/>
    <property type="match status" value="1"/>
</dbReference>
<dbReference type="SUPFAM" id="SSF51206">
    <property type="entry name" value="cAMP-binding domain-like"/>
    <property type="match status" value="1"/>
</dbReference>
<dbReference type="RefSeq" id="WP_263037274.1">
    <property type="nucleotide sequence ID" value="NZ_JAOTPL010000004.1"/>
</dbReference>
<proteinExistence type="predicted"/>
<dbReference type="InterPro" id="IPR014710">
    <property type="entry name" value="RmlC-like_jellyroll"/>
</dbReference>
<name>A0AAE3IKB7_9BACT</name>
<comment type="caution">
    <text evidence="2">The sequence shown here is derived from an EMBL/GenBank/DDBJ whole genome shotgun (WGS) entry which is preliminary data.</text>
</comment>